<organism evidence="1">
    <name type="scientific">marine sediment metagenome</name>
    <dbReference type="NCBI Taxonomy" id="412755"/>
    <lineage>
        <taxon>unclassified sequences</taxon>
        <taxon>metagenomes</taxon>
        <taxon>ecological metagenomes</taxon>
    </lineage>
</organism>
<gene>
    <name evidence="1" type="ORF">LCGC14_2702880</name>
</gene>
<proteinExistence type="predicted"/>
<sequence>MGMDDSREGEAPFNMAIATLKRLDIILQQIRILNSIYSSNSIEKQKSHIGLLQQFYINAVPLFKENKDKKNKKEKVGDGSLKELETEILNFGLETKTIVKSGSQKFINVYSSSKERRLNEIMIDLLKRLDKYFMPGRREAEGLI</sequence>
<dbReference type="EMBL" id="LAZR01048207">
    <property type="protein sequence ID" value="KKK92444.1"/>
    <property type="molecule type" value="Genomic_DNA"/>
</dbReference>
<protein>
    <submittedName>
        <fullName evidence="1">Uncharacterized protein</fullName>
    </submittedName>
</protein>
<evidence type="ECO:0000313" key="1">
    <source>
        <dbReference type="EMBL" id="KKK92444.1"/>
    </source>
</evidence>
<reference evidence="1" key="1">
    <citation type="journal article" date="2015" name="Nature">
        <title>Complex archaea that bridge the gap between prokaryotes and eukaryotes.</title>
        <authorList>
            <person name="Spang A."/>
            <person name="Saw J.H."/>
            <person name="Jorgensen S.L."/>
            <person name="Zaremba-Niedzwiedzka K."/>
            <person name="Martijn J."/>
            <person name="Lind A.E."/>
            <person name="van Eijk R."/>
            <person name="Schleper C."/>
            <person name="Guy L."/>
            <person name="Ettema T.J."/>
        </authorList>
    </citation>
    <scope>NUCLEOTIDE SEQUENCE</scope>
</reference>
<name>A0A0F9BPI8_9ZZZZ</name>
<dbReference type="AlphaFoldDB" id="A0A0F9BPI8"/>
<accession>A0A0F9BPI8</accession>
<comment type="caution">
    <text evidence="1">The sequence shown here is derived from an EMBL/GenBank/DDBJ whole genome shotgun (WGS) entry which is preliminary data.</text>
</comment>